<proteinExistence type="predicted"/>
<dbReference type="EMBL" id="MK500345">
    <property type="protein sequence ID" value="QBK87193.1"/>
    <property type="molecule type" value="Genomic_DNA"/>
</dbReference>
<accession>A0A481YV80</accession>
<organism evidence="2">
    <name type="scientific">Marseillevirus LCMAC201</name>
    <dbReference type="NCBI Taxonomy" id="2506605"/>
    <lineage>
        <taxon>Viruses</taxon>
        <taxon>Varidnaviria</taxon>
        <taxon>Bamfordvirae</taxon>
        <taxon>Nucleocytoviricota</taxon>
        <taxon>Megaviricetes</taxon>
        <taxon>Pimascovirales</taxon>
        <taxon>Pimascovirales incertae sedis</taxon>
        <taxon>Marseilleviridae</taxon>
    </lineage>
</organism>
<protein>
    <submittedName>
        <fullName evidence="2">Uncharacterized protein</fullName>
    </submittedName>
</protein>
<evidence type="ECO:0000313" key="2">
    <source>
        <dbReference type="EMBL" id="QBK87193.1"/>
    </source>
</evidence>
<reference evidence="2" key="1">
    <citation type="journal article" date="2019" name="MBio">
        <title>Virus Genomes from Deep Sea Sediments Expand the Ocean Megavirome and Support Independent Origins of Viral Gigantism.</title>
        <authorList>
            <person name="Backstrom D."/>
            <person name="Yutin N."/>
            <person name="Jorgensen S.L."/>
            <person name="Dharamshi J."/>
            <person name="Homa F."/>
            <person name="Zaremba-Niedwiedzka K."/>
            <person name="Spang A."/>
            <person name="Wolf Y.I."/>
            <person name="Koonin E.V."/>
            <person name="Ettema T.J."/>
        </authorList>
    </citation>
    <scope>NUCLEOTIDE SEQUENCE</scope>
</reference>
<gene>
    <name evidence="2" type="ORF">LCMAC201_00950</name>
</gene>
<evidence type="ECO:0000256" key="1">
    <source>
        <dbReference type="SAM" id="MobiDB-lite"/>
    </source>
</evidence>
<feature type="region of interest" description="Disordered" evidence="1">
    <location>
        <begin position="220"/>
        <end position="240"/>
    </location>
</feature>
<name>A0A481YV80_9VIRU</name>
<sequence>MTPNHEDITFNGGKLYHIYSTTVGKRKGGLVYNAEYTSSDSQQALVLGKKQLKVDGECSALHSEGDKWVFYRRQDNYKGPEPIVPLALGKQLPQYNQGGKEHNYSWLYADPEWTTGKGKRRSYPGPDTYSAITKAVEAGLLPKADDPGAPEWITCEWVGTKHQQNMDGIPYEHALIPHLHPFVPELELTTLQEFIKLASTDCFEGLVVLHPNGTRYKMRSDMTGDSQWEQHRSKKPAEPGVTTIRPQVLTKEGLLVWNRQEWVLQK</sequence>
<feature type="compositionally biased region" description="Basic and acidic residues" evidence="1">
    <location>
        <begin position="220"/>
        <end position="237"/>
    </location>
</feature>